<feature type="compositionally biased region" description="Low complexity" evidence="1">
    <location>
        <begin position="362"/>
        <end position="377"/>
    </location>
</feature>
<dbReference type="SMART" id="SM00671">
    <property type="entry name" value="SEL1"/>
    <property type="match status" value="5"/>
</dbReference>
<dbReference type="RefSeq" id="WP_182532613.1">
    <property type="nucleotide sequence ID" value="NZ_JACGXL010000007.1"/>
</dbReference>
<accession>A0A839F679</accession>
<dbReference type="InterPro" id="IPR011990">
    <property type="entry name" value="TPR-like_helical_dom_sf"/>
</dbReference>
<feature type="compositionally biased region" description="Basic and acidic residues" evidence="1">
    <location>
        <begin position="378"/>
        <end position="394"/>
    </location>
</feature>
<keyword evidence="4" id="KW-1185">Reference proteome</keyword>
<dbReference type="PANTHER" id="PTHR11102">
    <property type="entry name" value="SEL-1-LIKE PROTEIN"/>
    <property type="match status" value="1"/>
</dbReference>
<dbReference type="Pfam" id="PF08238">
    <property type="entry name" value="Sel1"/>
    <property type="match status" value="5"/>
</dbReference>
<dbReference type="SUPFAM" id="SSF81901">
    <property type="entry name" value="HCP-like"/>
    <property type="match status" value="2"/>
</dbReference>
<protein>
    <submittedName>
        <fullName evidence="3">TPR repeat protein</fullName>
    </submittedName>
</protein>
<feature type="signal peptide" evidence="2">
    <location>
        <begin position="1"/>
        <end position="23"/>
    </location>
</feature>
<dbReference type="PANTHER" id="PTHR11102:SF160">
    <property type="entry name" value="ERAD-ASSOCIATED E3 UBIQUITIN-PROTEIN LIGASE COMPONENT HRD3"/>
    <property type="match status" value="1"/>
</dbReference>
<sequence>MHSTLARSTLLLALLAGAGGVGAEVVLKTPPAAPPPAAAAPAVVPAKAGKRELRERNELARRADAGDVPSMLRLGLVYYGGDKGGASYNEAYARFHQAADGGDVRAMLAAGYLLAKGYGVARDPAQARKWFGIGEQVGYARALYLQSLLEDDLGGARGKQVARDLLERAAAAGDSAATNALGVSYESAGQRATARLWYQQSAARGGKAAARNLARIDASVPEATAERSIERLREDSANGDAEASYELAGRHHRGTGVAVDYGEAVRLYRLAAQQGSLPAQNMLSLILSRSTPAEPVNSAWMLELSHMNLPQGASLVPGATYDDPLDGLVELKPQSLPPSQAAPVIGQRAYLGAPALIGASVTTPAPAASAPPANNDDPLSHAREMRARSSDGHR</sequence>
<comment type="caution">
    <text evidence="3">The sequence shown here is derived from an EMBL/GenBank/DDBJ whole genome shotgun (WGS) entry which is preliminary data.</text>
</comment>
<organism evidence="3 4">
    <name type="scientific">Dokdonella fugitiva</name>
    <dbReference type="NCBI Taxonomy" id="328517"/>
    <lineage>
        <taxon>Bacteria</taxon>
        <taxon>Pseudomonadati</taxon>
        <taxon>Pseudomonadota</taxon>
        <taxon>Gammaproteobacteria</taxon>
        <taxon>Lysobacterales</taxon>
        <taxon>Rhodanobacteraceae</taxon>
        <taxon>Dokdonella</taxon>
    </lineage>
</organism>
<dbReference type="InterPro" id="IPR006597">
    <property type="entry name" value="Sel1-like"/>
</dbReference>
<dbReference type="EMBL" id="JACGXL010000007">
    <property type="protein sequence ID" value="MBA8889572.1"/>
    <property type="molecule type" value="Genomic_DNA"/>
</dbReference>
<evidence type="ECO:0000256" key="1">
    <source>
        <dbReference type="SAM" id="MobiDB-lite"/>
    </source>
</evidence>
<proteinExistence type="predicted"/>
<dbReference type="AlphaFoldDB" id="A0A839F679"/>
<reference evidence="3 4" key="1">
    <citation type="submission" date="2020-07" db="EMBL/GenBank/DDBJ databases">
        <title>Genomic Encyclopedia of Type Strains, Phase IV (KMG-V): Genome sequencing to study the core and pangenomes of soil and plant-associated prokaryotes.</title>
        <authorList>
            <person name="Whitman W."/>
        </authorList>
    </citation>
    <scope>NUCLEOTIDE SEQUENCE [LARGE SCALE GENOMIC DNA]</scope>
    <source>
        <strain evidence="3 4">RH2WT43</strain>
    </source>
</reference>
<gene>
    <name evidence="3" type="ORF">FHW12_003818</name>
</gene>
<name>A0A839F679_9GAMM</name>
<feature type="chain" id="PRO_5032315020" evidence="2">
    <location>
        <begin position="24"/>
        <end position="394"/>
    </location>
</feature>
<feature type="region of interest" description="Disordered" evidence="1">
    <location>
        <begin position="362"/>
        <end position="394"/>
    </location>
</feature>
<dbReference type="InterPro" id="IPR050767">
    <property type="entry name" value="Sel1_AlgK"/>
</dbReference>
<evidence type="ECO:0000313" key="4">
    <source>
        <dbReference type="Proteomes" id="UP000550401"/>
    </source>
</evidence>
<evidence type="ECO:0000313" key="3">
    <source>
        <dbReference type="EMBL" id="MBA8889572.1"/>
    </source>
</evidence>
<keyword evidence="2" id="KW-0732">Signal</keyword>
<dbReference type="Gene3D" id="1.25.40.10">
    <property type="entry name" value="Tetratricopeptide repeat domain"/>
    <property type="match status" value="2"/>
</dbReference>
<dbReference type="Proteomes" id="UP000550401">
    <property type="component" value="Unassembled WGS sequence"/>
</dbReference>
<evidence type="ECO:0000256" key="2">
    <source>
        <dbReference type="SAM" id="SignalP"/>
    </source>
</evidence>